<keyword evidence="2" id="KW-0648">Protein biosynthesis</keyword>
<keyword evidence="3" id="KW-1185">Reference proteome</keyword>
<keyword evidence="2" id="KW-0396">Initiation factor</keyword>
<accession>A0ABV4D103</accession>
<sequence>MAHDTKEGITLYIGSRRGLLFFRFYEKDFERAEAMRLPVEIINDNLTVYSDAEGLRSGLTPWEVVMSIILK</sequence>
<dbReference type="Pfam" id="PF02486">
    <property type="entry name" value="Rep_trans"/>
    <property type="match status" value="1"/>
</dbReference>
<dbReference type="RefSeq" id="WP_369947974.1">
    <property type="nucleotide sequence ID" value="NZ_JBCLSH010000006.1"/>
</dbReference>
<dbReference type="Proteomes" id="UP001565283">
    <property type="component" value="Unassembled WGS sequence"/>
</dbReference>
<dbReference type="GO" id="GO:0003743">
    <property type="term" value="F:translation initiation factor activity"/>
    <property type="evidence" value="ECO:0007669"/>
    <property type="project" value="UniProtKB-KW"/>
</dbReference>
<feature type="domain" description="Replication initiation protein-like C-terminal" evidence="1">
    <location>
        <begin position="4"/>
        <end position="42"/>
    </location>
</feature>
<comment type="caution">
    <text evidence="2">The sequence shown here is derived from an EMBL/GenBank/DDBJ whole genome shotgun (WGS) entry which is preliminary data.</text>
</comment>
<organism evidence="2 3">
    <name type="scientific">Lactococcus ileimucosae</name>
    <dbReference type="NCBI Taxonomy" id="2941329"/>
    <lineage>
        <taxon>Bacteria</taxon>
        <taxon>Bacillati</taxon>
        <taxon>Bacillota</taxon>
        <taxon>Bacilli</taxon>
        <taxon>Lactobacillales</taxon>
        <taxon>Streptococcaceae</taxon>
        <taxon>Lactococcus</taxon>
    </lineage>
</organism>
<evidence type="ECO:0000313" key="2">
    <source>
        <dbReference type="EMBL" id="MEY8443232.1"/>
    </source>
</evidence>
<dbReference type="EMBL" id="JBCLSH010000006">
    <property type="protein sequence ID" value="MEY8443232.1"/>
    <property type="molecule type" value="Genomic_DNA"/>
</dbReference>
<protein>
    <submittedName>
        <fullName evidence="2">Replication initiation factor domain-containing protein</fullName>
    </submittedName>
</protein>
<evidence type="ECO:0000259" key="1">
    <source>
        <dbReference type="Pfam" id="PF02486"/>
    </source>
</evidence>
<reference evidence="2 3" key="1">
    <citation type="submission" date="2024-03" db="EMBL/GenBank/DDBJ databases">
        <title>Mouse gut bacterial collection (mGBC) of GemPharmatech.</title>
        <authorList>
            <person name="He Y."/>
            <person name="Dong L."/>
            <person name="Wu D."/>
            <person name="Gao X."/>
            <person name="Lin Z."/>
        </authorList>
    </citation>
    <scope>NUCLEOTIDE SEQUENCE [LARGE SCALE GENOMIC DNA]</scope>
    <source>
        <strain evidence="2 3">61-15</strain>
    </source>
</reference>
<gene>
    <name evidence="2" type="ORF">AALA52_03100</name>
</gene>
<name>A0ABV4D103_9LACT</name>
<proteinExistence type="predicted"/>
<dbReference type="InterPro" id="IPR003491">
    <property type="entry name" value="REP-like_C"/>
</dbReference>
<evidence type="ECO:0000313" key="3">
    <source>
        <dbReference type="Proteomes" id="UP001565283"/>
    </source>
</evidence>